<evidence type="ECO:0000256" key="4">
    <source>
        <dbReference type="ARBA" id="ARBA00004496"/>
    </source>
</evidence>
<reference evidence="17 18" key="1">
    <citation type="submission" date="2018-08" db="EMBL/GenBank/DDBJ databases">
        <title>A genome reference for cultivated species of the human gut microbiota.</title>
        <authorList>
            <person name="Zou Y."/>
            <person name="Xue W."/>
            <person name="Luo G."/>
        </authorList>
    </citation>
    <scope>NUCLEOTIDE SEQUENCE [LARGE SCALE GENOMIC DNA]</scope>
    <source>
        <strain evidence="17 18">AF15-20</strain>
    </source>
</reference>
<protein>
    <recommendedName>
        <fullName evidence="7 14">Ribonuclease HIII</fullName>
        <shortName evidence="14">RNase HIII</shortName>
        <ecNumber evidence="6 14">3.1.26.4</ecNumber>
    </recommendedName>
</protein>
<dbReference type="NCBIfam" id="TIGR00716">
    <property type="entry name" value="rnhC"/>
    <property type="match status" value="1"/>
</dbReference>
<evidence type="ECO:0000256" key="1">
    <source>
        <dbReference type="ARBA" id="ARBA00000077"/>
    </source>
</evidence>
<evidence type="ECO:0000313" key="18">
    <source>
        <dbReference type="Proteomes" id="UP000265489"/>
    </source>
</evidence>
<evidence type="ECO:0000256" key="12">
    <source>
        <dbReference type="ARBA" id="ARBA00022801"/>
    </source>
</evidence>
<dbReference type="Gene3D" id="3.30.310.10">
    <property type="entry name" value="TATA-Binding Protein"/>
    <property type="match status" value="1"/>
</dbReference>
<dbReference type="SUPFAM" id="SSF53098">
    <property type="entry name" value="Ribonuclease H-like"/>
    <property type="match status" value="1"/>
</dbReference>
<dbReference type="GO" id="GO:0003723">
    <property type="term" value="F:RNA binding"/>
    <property type="evidence" value="ECO:0007669"/>
    <property type="project" value="UniProtKB-UniRule"/>
</dbReference>
<evidence type="ECO:0000256" key="14">
    <source>
        <dbReference type="HAMAP-Rule" id="MF_00053"/>
    </source>
</evidence>
<keyword evidence="12 14" id="KW-0378">Hydrolase</keyword>
<comment type="subcellular location">
    <subcellularLocation>
        <location evidence="4 14">Cytoplasm</location>
    </subcellularLocation>
</comment>
<evidence type="ECO:0000256" key="11">
    <source>
        <dbReference type="ARBA" id="ARBA00022759"/>
    </source>
</evidence>
<evidence type="ECO:0000259" key="16">
    <source>
        <dbReference type="PROSITE" id="PS51975"/>
    </source>
</evidence>
<keyword evidence="8 14" id="KW-0963">Cytoplasm</keyword>
<keyword evidence="11 14" id="KW-0255">Endonuclease</keyword>
<evidence type="ECO:0000256" key="8">
    <source>
        <dbReference type="ARBA" id="ARBA00022490"/>
    </source>
</evidence>
<dbReference type="GO" id="GO:0043137">
    <property type="term" value="P:DNA replication, removal of RNA primer"/>
    <property type="evidence" value="ECO:0007669"/>
    <property type="project" value="TreeGrafter"/>
</dbReference>
<dbReference type="PANTHER" id="PTHR10954">
    <property type="entry name" value="RIBONUCLEASE H2 SUBUNIT A"/>
    <property type="match status" value="1"/>
</dbReference>
<name>A0A395W601_9FIRM</name>
<dbReference type="EC" id="3.1.26.4" evidence="6 14"/>
<evidence type="ECO:0000256" key="15">
    <source>
        <dbReference type="PROSITE-ProRule" id="PRU01319"/>
    </source>
</evidence>
<dbReference type="InterPro" id="IPR004641">
    <property type="entry name" value="RNase_HIII"/>
</dbReference>
<dbReference type="Pfam" id="PF11858">
    <property type="entry name" value="DUF3378"/>
    <property type="match status" value="1"/>
</dbReference>
<evidence type="ECO:0000256" key="9">
    <source>
        <dbReference type="ARBA" id="ARBA00022722"/>
    </source>
</evidence>
<sequence>MATLTKNMTKEEIFQLKNRLSSFILKESTPPYTYYQIKTKECTITAYTSGKVVFQGADLSWLEPATPQKEAQDQAGSDEVGTGDYFGPVVVASCIVTKEARKKLSHLGIQDSKQVDDTKIRKLAPLIKDVCPHSILIVPNSKYNDMHDSCNMVDMKCRLHNQAYVNLIHKGYTLPKQIVIDQFVQEKSYYRYLQGFPEVIRGITFETKAENKYLAVACASILARNAFLEAWDLMEEKYDFKFEKGAGSKVDACGKEFVKKFGKEKLYQVAKLHFKNTQKIGV</sequence>
<dbReference type="PANTHER" id="PTHR10954:SF23">
    <property type="entry name" value="RIBONUCLEASE"/>
    <property type="match status" value="1"/>
</dbReference>
<evidence type="ECO:0000256" key="7">
    <source>
        <dbReference type="ARBA" id="ARBA00021407"/>
    </source>
</evidence>
<dbReference type="Proteomes" id="UP000265489">
    <property type="component" value="Unassembled WGS sequence"/>
</dbReference>
<dbReference type="InterPro" id="IPR012337">
    <property type="entry name" value="RNaseH-like_sf"/>
</dbReference>
<evidence type="ECO:0000256" key="6">
    <source>
        <dbReference type="ARBA" id="ARBA00012180"/>
    </source>
</evidence>
<dbReference type="PROSITE" id="PS51975">
    <property type="entry name" value="RNASE_H_2"/>
    <property type="match status" value="1"/>
</dbReference>
<dbReference type="PIRSF" id="PIRSF037748">
    <property type="entry name" value="RnhC"/>
    <property type="match status" value="1"/>
</dbReference>
<evidence type="ECO:0000313" key="17">
    <source>
        <dbReference type="EMBL" id="RGU90926.1"/>
    </source>
</evidence>
<feature type="binding site" evidence="14 15">
    <location>
        <position position="78"/>
    </location>
    <ligand>
        <name>a divalent metal cation</name>
        <dbReference type="ChEBI" id="CHEBI:60240"/>
    </ligand>
</feature>
<feature type="binding site" evidence="14 15">
    <location>
        <position position="79"/>
    </location>
    <ligand>
        <name>a divalent metal cation</name>
        <dbReference type="ChEBI" id="CHEBI:60240"/>
    </ligand>
</feature>
<dbReference type="InterPro" id="IPR024567">
    <property type="entry name" value="RNase_HII/HIII_dom"/>
</dbReference>
<dbReference type="GO" id="GO:0006298">
    <property type="term" value="P:mismatch repair"/>
    <property type="evidence" value="ECO:0007669"/>
    <property type="project" value="TreeGrafter"/>
</dbReference>
<dbReference type="HAMAP" id="MF_00053">
    <property type="entry name" value="RNase_HIII"/>
    <property type="match status" value="1"/>
</dbReference>
<evidence type="ECO:0000256" key="2">
    <source>
        <dbReference type="ARBA" id="ARBA00001946"/>
    </source>
</evidence>
<dbReference type="RefSeq" id="WP_118325353.1">
    <property type="nucleotide sequence ID" value="NZ_DAWEIE010000024.1"/>
</dbReference>
<accession>A0A395W601</accession>
<keyword evidence="10 14" id="KW-0479">Metal-binding</keyword>
<dbReference type="InterPro" id="IPR001352">
    <property type="entry name" value="RNase_HII/HIII"/>
</dbReference>
<proteinExistence type="inferred from homology"/>
<comment type="cofactor">
    <cofactor evidence="14 15">
        <name>Mn(2+)</name>
        <dbReference type="ChEBI" id="CHEBI:29035"/>
    </cofactor>
    <cofactor evidence="14 15">
        <name>Mg(2+)</name>
        <dbReference type="ChEBI" id="CHEBI:18420"/>
    </cofactor>
    <text evidence="14 15">Manganese or magnesium. Binds 1 divalent metal ion per monomer in the absence of substrate. May bind a second metal ion after substrate binding.</text>
</comment>
<evidence type="ECO:0000256" key="10">
    <source>
        <dbReference type="ARBA" id="ARBA00022723"/>
    </source>
</evidence>
<dbReference type="AlphaFoldDB" id="A0A395W601"/>
<keyword evidence="9 14" id="KW-0540">Nuclease</keyword>
<comment type="cofactor">
    <cofactor evidence="2">
        <name>Mg(2+)</name>
        <dbReference type="ChEBI" id="CHEBI:18420"/>
    </cofactor>
</comment>
<gene>
    <name evidence="14 17" type="primary">rnhC</name>
    <name evidence="17" type="ORF">DWW32_07735</name>
</gene>
<evidence type="ECO:0000256" key="3">
    <source>
        <dbReference type="ARBA" id="ARBA00004065"/>
    </source>
</evidence>
<dbReference type="InterPro" id="IPR024568">
    <property type="entry name" value="RNase_HIII_N"/>
</dbReference>
<comment type="function">
    <text evidence="3 14">Endonuclease that specifically degrades the RNA of RNA-DNA hybrids.</text>
</comment>
<evidence type="ECO:0000256" key="5">
    <source>
        <dbReference type="ARBA" id="ARBA00008378"/>
    </source>
</evidence>
<comment type="similarity">
    <text evidence="5 14">Belongs to the RNase HII family. RnhC subfamily.</text>
</comment>
<dbReference type="Pfam" id="PF01351">
    <property type="entry name" value="RNase_HII"/>
    <property type="match status" value="1"/>
</dbReference>
<dbReference type="GO" id="GO:0005737">
    <property type="term" value="C:cytoplasm"/>
    <property type="evidence" value="ECO:0007669"/>
    <property type="project" value="UniProtKB-SubCell"/>
</dbReference>
<dbReference type="InterPro" id="IPR036397">
    <property type="entry name" value="RNaseH_sf"/>
</dbReference>
<dbReference type="EMBL" id="QRYQ01000014">
    <property type="protein sequence ID" value="RGU90926.1"/>
    <property type="molecule type" value="Genomic_DNA"/>
</dbReference>
<dbReference type="Gene3D" id="3.30.420.10">
    <property type="entry name" value="Ribonuclease H-like superfamily/Ribonuclease H"/>
    <property type="match status" value="1"/>
</dbReference>
<comment type="catalytic activity">
    <reaction evidence="1 14 15">
        <text>Endonucleolytic cleavage to 5'-phosphomonoester.</text>
        <dbReference type="EC" id="3.1.26.4"/>
    </reaction>
</comment>
<keyword evidence="13 14" id="KW-0460">Magnesium</keyword>
<dbReference type="CDD" id="cd06590">
    <property type="entry name" value="RNase_HII_bacteria_HIII_like"/>
    <property type="match status" value="1"/>
</dbReference>
<dbReference type="GO" id="GO:0000287">
    <property type="term" value="F:magnesium ion binding"/>
    <property type="evidence" value="ECO:0007669"/>
    <property type="project" value="UniProtKB-UniRule"/>
</dbReference>
<dbReference type="FunFam" id="3.30.420.10:FF:000047">
    <property type="entry name" value="Ribonuclease HIII"/>
    <property type="match status" value="1"/>
</dbReference>
<evidence type="ECO:0000256" key="13">
    <source>
        <dbReference type="ARBA" id="ARBA00022842"/>
    </source>
</evidence>
<dbReference type="InterPro" id="IPR012295">
    <property type="entry name" value="TBP_dom_sf"/>
</dbReference>
<organism evidence="17 18">
    <name type="scientific">Holdemanella biformis</name>
    <dbReference type="NCBI Taxonomy" id="1735"/>
    <lineage>
        <taxon>Bacteria</taxon>
        <taxon>Bacillati</taxon>
        <taxon>Bacillota</taxon>
        <taxon>Erysipelotrichia</taxon>
        <taxon>Erysipelotrichales</taxon>
        <taxon>Erysipelotrichaceae</taxon>
        <taxon>Holdemanella</taxon>
    </lineage>
</organism>
<feature type="domain" description="RNase H type-2" evidence="16">
    <location>
        <begin position="72"/>
        <end position="282"/>
    </location>
</feature>
<dbReference type="GeneID" id="66579805"/>
<comment type="caution">
    <text evidence="17">The sequence shown here is derived from an EMBL/GenBank/DDBJ whole genome shotgun (WGS) entry which is preliminary data.</text>
</comment>
<dbReference type="GO" id="GO:0032299">
    <property type="term" value="C:ribonuclease H2 complex"/>
    <property type="evidence" value="ECO:0007669"/>
    <property type="project" value="TreeGrafter"/>
</dbReference>
<dbReference type="GO" id="GO:0004523">
    <property type="term" value="F:RNA-DNA hybrid ribonuclease activity"/>
    <property type="evidence" value="ECO:0007669"/>
    <property type="project" value="UniProtKB-UniRule"/>
</dbReference>
<feature type="binding site" evidence="14 15">
    <location>
        <position position="181"/>
    </location>
    <ligand>
        <name>a divalent metal cation</name>
        <dbReference type="ChEBI" id="CHEBI:60240"/>
    </ligand>
</feature>